<evidence type="ECO:0000313" key="1">
    <source>
        <dbReference type="EMBL" id="MBS4537539.1"/>
    </source>
</evidence>
<keyword evidence="2" id="KW-1185">Reference proteome</keyword>
<dbReference type="AlphaFoldDB" id="A0A942UQQ9"/>
<sequence>MRKLITPLGTLSIFFDDIEINYEAIRLGKNTKLFPNIEGRYKITVGYNSDNIRHKIHCIINNLDYSKVEQVVESGEGLECQSFYLDKIKLSIGIECDVGYFHTGERIGTYDYDSLYLENGMGYDILQDTKSQEFVFFIAWITESTDDTEVETWFAADPTMI</sequence>
<comment type="caution">
    <text evidence="1">The sequence shown here is derived from an EMBL/GenBank/DDBJ whole genome shotgun (WGS) entry which is preliminary data.</text>
</comment>
<name>A0A942UQQ9_9FIRM</name>
<accession>A0A942UQQ9</accession>
<dbReference type="EMBL" id="WSFT01000017">
    <property type="protein sequence ID" value="MBS4537539.1"/>
    <property type="molecule type" value="Genomic_DNA"/>
</dbReference>
<protein>
    <submittedName>
        <fullName evidence="1">Uncharacterized protein</fullName>
    </submittedName>
</protein>
<evidence type="ECO:0000313" key="2">
    <source>
        <dbReference type="Proteomes" id="UP000724672"/>
    </source>
</evidence>
<organism evidence="1 2">
    <name type="scientific">Anaeromonas frigoriresistens</name>
    <dbReference type="NCBI Taxonomy" id="2683708"/>
    <lineage>
        <taxon>Bacteria</taxon>
        <taxon>Bacillati</taxon>
        <taxon>Bacillota</taxon>
        <taxon>Tissierellia</taxon>
        <taxon>Tissierellales</taxon>
        <taxon>Thermohalobacteraceae</taxon>
        <taxon>Anaeromonas</taxon>
    </lineage>
</organism>
<gene>
    <name evidence="1" type="ORF">GOQ27_03640</name>
</gene>
<dbReference type="RefSeq" id="WP_203365470.1">
    <property type="nucleotide sequence ID" value="NZ_WSFT01000017.1"/>
</dbReference>
<reference evidence="1" key="1">
    <citation type="submission" date="2019-12" db="EMBL/GenBank/DDBJ databases">
        <title>Clostridiaceae gen. nov. sp. nov., isolated from sediment in Xinjiang, China.</title>
        <authorList>
            <person name="Zhang R."/>
        </authorList>
    </citation>
    <scope>NUCLEOTIDE SEQUENCE</scope>
    <source>
        <strain evidence="1">D2Q-11</strain>
    </source>
</reference>
<dbReference type="Proteomes" id="UP000724672">
    <property type="component" value="Unassembled WGS sequence"/>
</dbReference>
<proteinExistence type="predicted"/>